<feature type="domain" description="ABC transporter" evidence="5">
    <location>
        <begin position="6"/>
        <end position="241"/>
    </location>
</feature>
<organism evidence="6 7">
    <name type="scientific">Lentibacillus salicampi</name>
    <dbReference type="NCBI Taxonomy" id="175306"/>
    <lineage>
        <taxon>Bacteria</taxon>
        <taxon>Bacillati</taxon>
        <taxon>Bacillota</taxon>
        <taxon>Bacilli</taxon>
        <taxon>Bacillales</taxon>
        <taxon>Bacillaceae</taxon>
        <taxon>Lentibacillus</taxon>
    </lineage>
</organism>
<dbReference type="EMBL" id="SRHY01000038">
    <property type="protein sequence ID" value="TFJ91799.1"/>
    <property type="molecule type" value="Genomic_DNA"/>
</dbReference>
<name>A0A4Y9A7Q0_9BACI</name>
<dbReference type="Pfam" id="PF00005">
    <property type="entry name" value="ABC_tran"/>
    <property type="match status" value="1"/>
</dbReference>
<dbReference type="InterPro" id="IPR003593">
    <property type="entry name" value="AAA+_ATPase"/>
</dbReference>
<gene>
    <name evidence="6" type="ORF">E4U82_15595</name>
</gene>
<dbReference type="PROSITE" id="PS50893">
    <property type="entry name" value="ABC_TRANSPORTER_2"/>
    <property type="match status" value="1"/>
</dbReference>
<keyword evidence="2" id="KW-0813">Transport</keyword>
<proteinExistence type="inferred from homology"/>
<evidence type="ECO:0000256" key="1">
    <source>
        <dbReference type="ARBA" id="ARBA00005417"/>
    </source>
</evidence>
<accession>A0A4Y9A7Q0</accession>
<dbReference type="CDD" id="cd03235">
    <property type="entry name" value="ABC_Metallic_Cations"/>
    <property type="match status" value="1"/>
</dbReference>
<comment type="caution">
    <text evidence="6">The sequence shown here is derived from an EMBL/GenBank/DDBJ whole genome shotgun (WGS) entry which is preliminary data.</text>
</comment>
<dbReference type="GO" id="GO:0016887">
    <property type="term" value="F:ATP hydrolysis activity"/>
    <property type="evidence" value="ECO:0007669"/>
    <property type="project" value="InterPro"/>
</dbReference>
<keyword evidence="4 6" id="KW-0067">ATP-binding</keyword>
<keyword evidence="3" id="KW-0547">Nucleotide-binding</keyword>
<dbReference type="Proteomes" id="UP000298484">
    <property type="component" value="Unassembled WGS sequence"/>
</dbReference>
<dbReference type="RefSeq" id="WP_135111108.1">
    <property type="nucleotide sequence ID" value="NZ_SRHY01000038.1"/>
</dbReference>
<dbReference type="Gene3D" id="3.40.50.300">
    <property type="entry name" value="P-loop containing nucleotide triphosphate hydrolases"/>
    <property type="match status" value="1"/>
</dbReference>
<dbReference type="PANTHER" id="PTHR42734:SF17">
    <property type="entry name" value="METAL TRANSPORT SYSTEM ATP-BINDING PROTEIN TM_0124-RELATED"/>
    <property type="match status" value="1"/>
</dbReference>
<dbReference type="InterPro" id="IPR027417">
    <property type="entry name" value="P-loop_NTPase"/>
</dbReference>
<evidence type="ECO:0000256" key="2">
    <source>
        <dbReference type="ARBA" id="ARBA00022448"/>
    </source>
</evidence>
<dbReference type="PROSITE" id="PS00211">
    <property type="entry name" value="ABC_TRANSPORTER_1"/>
    <property type="match status" value="1"/>
</dbReference>
<dbReference type="SUPFAM" id="SSF52540">
    <property type="entry name" value="P-loop containing nucleoside triphosphate hydrolases"/>
    <property type="match status" value="1"/>
</dbReference>
<dbReference type="GO" id="GO:0005524">
    <property type="term" value="F:ATP binding"/>
    <property type="evidence" value="ECO:0007669"/>
    <property type="project" value="UniProtKB-KW"/>
</dbReference>
<dbReference type="AlphaFoldDB" id="A0A4Y9A7Q0"/>
<dbReference type="PANTHER" id="PTHR42734">
    <property type="entry name" value="METAL TRANSPORT SYSTEM ATP-BINDING PROTEIN TM_0124-RELATED"/>
    <property type="match status" value="1"/>
</dbReference>
<evidence type="ECO:0000256" key="3">
    <source>
        <dbReference type="ARBA" id="ARBA00022741"/>
    </source>
</evidence>
<keyword evidence="7" id="KW-1185">Reference proteome</keyword>
<protein>
    <submittedName>
        <fullName evidence="6">Metal ABC transporter ATP-binding protein</fullName>
    </submittedName>
</protein>
<evidence type="ECO:0000313" key="6">
    <source>
        <dbReference type="EMBL" id="TFJ91799.1"/>
    </source>
</evidence>
<dbReference type="FunFam" id="3.40.50.300:FF:000134">
    <property type="entry name" value="Iron-enterobactin ABC transporter ATP-binding protein"/>
    <property type="match status" value="1"/>
</dbReference>
<evidence type="ECO:0000256" key="4">
    <source>
        <dbReference type="ARBA" id="ARBA00022840"/>
    </source>
</evidence>
<dbReference type="InterPro" id="IPR050153">
    <property type="entry name" value="Metal_Ion_Import_ABC"/>
</dbReference>
<sequence length="252" mass="27974">MDHPVVSMENIYYAYERNPVLNDVIFEIPRGAFMGIVGPNGGGKTTLIKLILGLLKPDNGEIRLFGQPIGKFKDWSKIGFVSQKANTFNKGFPATVFEVVSMGLTAKIGYFKFFTSNHKKKVLETIDQVGMGAYAYKNIGSLSGGQQQRVFIARALVSDPELLILDEPTVGVDQENVQKFYNLLHQLNKKYKITLLLITHDTAAMTIHATGIVGLNKEIYFQGTPDEYNALTNDKLSQLYGHPVHIATHGHS</sequence>
<reference evidence="6 7" key="1">
    <citation type="submission" date="2019-03" db="EMBL/GenBank/DDBJ databases">
        <title>Genome sequence of Lentibacillus salicampi ATCC BAA-719.</title>
        <authorList>
            <person name="Maclea K.S."/>
            <person name="Simoes Junior M."/>
        </authorList>
    </citation>
    <scope>NUCLEOTIDE SEQUENCE [LARGE SCALE GENOMIC DNA]</scope>
    <source>
        <strain evidence="6 7">ATCC BAA-719</strain>
    </source>
</reference>
<comment type="similarity">
    <text evidence="1">Belongs to the ABC transporter superfamily.</text>
</comment>
<evidence type="ECO:0000259" key="5">
    <source>
        <dbReference type="PROSITE" id="PS50893"/>
    </source>
</evidence>
<dbReference type="SMART" id="SM00382">
    <property type="entry name" value="AAA"/>
    <property type="match status" value="1"/>
</dbReference>
<evidence type="ECO:0000313" key="7">
    <source>
        <dbReference type="Proteomes" id="UP000298484"/>
    </source>
</evidence>
<dbReference type="InterPro" id="IPR017871">
    <property type="entry name" value="ABC_transporter-like_CS"/>
</dbReference>
<dbReference type="InterPro" id="IPR003439">
    <property type="entry name" value="ABC_transporter-like_ATP-bd"/>
</dbReference>
<dbReference type="OrthoDB" id="9806726at2"/>